<dbReference type="EMBL" id="CAIX01000209">
    <property type="protein sequence ID" value="CCI48204.1"/>
    <property type="molecule type" value="Genomic_DNA"/>
</dbReference>
<dbReference type="AlphaFoldDB" id="A0A024GN95"/>
<dbReference type="InParanoid" id="A0A024GN95"/>
<evidence type="ECO:0000313" key="1">
    <source>
        <dbReference type="EMBL" id="CCI48204.1"/>
    </source>
</evidence>
<accession>A0A024GN95</accession>
<dbReference type="Proteomes" id="UP000053237">
    <property type="component" value="Unassembled WGS sequence"/>
</dbReference>
<dbReference type="Pfam" id="PF10294">
    <property type="entry name" value="Methyltransf_16"/>
    <property type="match status" value="1"/>
</dbReference>
<dbReference type="STRING" id="65357.A0A024GN95"/>
<dbReference type="SUPFAM" id="SSF53335">
    <property type="entry name" value="S-adenosyl-L-methionine-dependent methyltransferases"/>
    <property type="match status" value="1"/>
</dbReference>
<keyword evidence="2" id="KW-1185">Reference proteome</keyword>
<evidence type="ECO:0008006" key="3">
    <source>
        <dbReference type="Google" id="ProtNLM"/>
    </source>
</evidence>
<comment type="caution">
    <text evidence="1">The sequence shown here is derived from an EMBL/GenBank/DDBJ whole genome shotgun (WGS) entry which is preliminary data.</text>
</comment>
<name>A0A024GN95_9STRA</name>
<sequence>MEMADIMEDSYFCADLFVSKEYETKVFDFDLIQQKVLCSLAASTDHDLTGQVVWPVSIFLSWYLISQRDFLKDKTVLELGAGVGLSGLVASHFADKVYLTDGSEVVLDLLEKNVGISGRCNNCTVSILRWGDHDSIQAFEQQMSSGVDVLIGADVVCWPLYIQPLLETVKYFLLKSSTPFQSKFLCGFVCRAKSTEDSLFQQAQATGLAFEEVQPDTFLPMPIPSNVKSHMKLQILVFQLDTKQPQEIKSCNFSGKSLAAQSSPF</sequence>
<evidence type="ECO:0000313" key="2">
    <source>
        <dbReference type="Proteomes" id="UP000053237"/>
    </source>
</evidence>
<organism evidence="1 2">
    <name type="scientific">Albugo candida</name>
    <dbReference type="NCBI Taxonomy" id="65357"/>
    <lineage>
        <taxon>Eukaryota</taxon>
        <taxon>Sar</taxon>
        <taxon>Stramenopiles</taxon>
        <taxon>Oomycota</taxon>
        <taxon>Peronosporomycetes</taxon>
        <taxon>Albuginales</taxon>
        <taxon>Albuginaceae</taxon>
        <taxon>Albugo</taxon>
    </lineage>
</organism>
<reference evidence="1 2" key="1">
    <citation type="submission" date="2012-05" db="EMBL/GenBank/DDBJ databases">
        <title>Recombination and specialization in a pathogen metapopulation.</title>
        <authorList>
            <person name="Gardiner A."/>
            <person name="Kemen E."/>
            <person name="Schultz-Larsen T."/>
            <person name="MacLean D."/>
            <person name="Van Oosterhout C."/>
            <person name="Jones J.D.G."/>
        </authorList>
    </citation>
    <scope>NUCLEOTIDE SEQUENCE [LARGE SCALE GENOMIC DNA]</scope>
    <source>
        <strain evidence="1 2">Ac Nc2</strain>
    </source>
</reference>
<dbReference type="CDD" id="cd02440">
    <property type="entry name" value="AdoMet_MTases"/>
    <property type="match status" value="1"/>
</dbReference>
<proteinExistence type="predicted"/>
<dbReference type="Gene3D" id="3.40.50.150">
    <property type="entry name" value="Vaccinia Virus protein VP39"/>
    <property type="match status" value="1"/>
</dbReference>
<dbReference type="PANTHER" id="PTHR14614">
    <property type="entry name" value="HEPATOCELLULAR CARCINOMA-ASSOCIATED ANTIGEN"/>
    <property type="match status" value="1"/>
</dbReference>
<dbReference type="InterPro" id="IPR019410">
    <property type="entry name" value="Methyltransf_16"/>
</dbReference>
<dbReference type="PANTHER" id="PTHR14614:SF157">
    <property type="entry name" value="METHYLTRANSFERASE TYPE 12 DOMAIN-CONTAINING PROTEIN"/>
    <property type="match status" value="1"/>
</dbReference>
<dbReference type="OrthoDB" id="46564at2759"/>
<protein>
    <recommendedName>
        <fullName evidence="3">FAM86 N-terminal domain-containing protein</fullName>
    </recommendedName>
</protein>
<dbReference type="InterPro" id="IPR029063">
    <property type="entry name" value="SAM-dependent_MTases_sf"/>
</dbReference>
<gene>
    <name evidence="1" type="ORF">BN9_092660</name>
</gene>